<dbReference type="Gene3D" id="6.10.250.1310">
    <property type="match status" value="1"/>
</dbReference>
<proteinExistence type="predicted"/>
<comment type="caution">
    <text evidence="2">The sequence shown here is derived from an EMBL/GenBank/DDBJ whole genome shotgun (WGS) entry which is preliminary data.</text>
</comment>
<evidence type="ECO:0000313" key="3">
    <source>
        <dbReference type="Proteomes" id="UP001552299"/>
    </source>
</evidence>
<reference evidence="2 3" key="1">
    <citation type="journal article" date="2024" name="Plant Biotechnol. J.">
        <title>Dendrobium thyrsiflorum genome and its molecular insights into genes involved in important horticultural traits.</title>
        <authorList>
            <person name="Chen B."/>
            <person name="Wang J.Y."/>
            <person name="Zheng P.J."/>
            <person name="Li K.L."/>
            <person name="Liang Y.M."/>
            <person name="Chen X.F."/>
            <person name="Zhang C."/>
            <person name="Zhao X."/>
            <person name="He X."/>
            <person name="Zhang G.Q."/>
            <person name="Liu Z.J."/>
            <person name="Xu Q."/>
        </authorList>
    </citation>
    <scope>NUCLEOTIDE SEQUENCE [LARGE SCALE GENOMIC DNA]</scope>
    <source>
        <strain evidence="2">GZMU011</strain>
    </source>
</reference>
<protein>
    <submittedName>
        <fullName evidence="2">Uncharacterized protein</fullName>
    </submittedName>
</protein>
<dbReference type="Proteomes" id="UP001552299">
    <property type="component" value="Unassembled WGS sequence"/>
</dbReference>
<evidence type="ECO:0000313" key="2">
    <source>
        <dbReference type="EMBL" id="KAL0910045.1"/>
    </source>
</evidence>
<dbReference type="EMBL" id="JANQDX010000016">
    <property type="protein sequence ID" value="KAL0910045.1"/>
    <property type="molecule type" value="Genomic_DNA"/>
</dbReference>
<evidence type="ECO:0000256" key="1">
    <source>
        <dbReference type="SAM" id="MobiDB-lite"/>
    </source>
</evidence>
<gene>
    <name evidence="2" type="ORF">M5K25_020972</name>
</gene>
<dbReference type="AlphaFoldDB" id="A0ABD0UBC4"/>
<accession>A0ABD0UBC4</accession>
<sequence>MATKKMVAWEGEMEQLKARMDENYSGMEGRNLSIENCFKNLEGMMKKMIEMQSKSSLAIPVAEPKEKEIQEGDHEVEKSIVDENQPSDFEVQIPTSKWIMSHGNSTDPIQNELYKIQEKLILCAERYEKRKSHLQAQFIHETEVIQRRYAALIQELDMAQSAHDGSSESISSGDEISPPREN</sequence>
<feature type="compositionally biased region" description="Low complexity" evidence="1">
    <location>
        <begin position="167"/>
        <end position="176"/>
    </location>
</feature>
<keyword evidence="3" id="KW-1185">Reference proteome</keyword>
<feature type="region of interest" description="Disordered" evidence="1">
    <location>
        <begin position="160"/>
        <end position="182"/>
    </location>
</feature>
<organism evidence="2 3">
    <name type="scientific">Dendrobium thyrsiflorum</name>
    <name type="common">Pinecone-like raceme dendrobium</name>
    <name type="synonym">Orchid</name>
    <dbReference type="NCBI Taxonomy" id="117978"/>
    <lineage>
        <taxon>Eukaryota</taxon>
        <taxon>Viridiplantae</taxon>
        <taxon>Streptophyta</taxon>
        <taxon>Embryophyta</taxon>
        <taxon>Tracheophyta</taxon>
        <taxon>Spermatophyta</taxon>
        <taxon>Magnoliopsida</taxon>
        <taxon>Liliopsida</taxon>
        <taxon>Asparagales</taxon>
        <taxon>Orchidaceae</taxon>
        <taxon>Epidendroideae</taxon>
        <taxon>Malaxideae</taxon>
        <taxon>Dendrobiinae</taxon>
        <taxon>Dendrobium</taxon>
    </lineage>
</organism>
<name>A0ABD0UBC4_DENTH</name>